<evidence type="ECO:0000313" key="1">
    <source>
        <dbReference type="EMBL" id="AKI80305.1"/>
    </source>
</evidence>
<proteinExistence type="predicted"/>
<evidence type="ECO:0000313" key="2">
    <source>
        <dbReference type="Proteomes" id="UP000240461"/>
    </source>
</evidence>
<dbReference type="KEGG" id="vg:80514103"/>
<dbReference type="Proteomes" id="UP000240461">
    <property type="component" value="Segment"/>
</dbReference>
<dbReference type="EMBL" id="KM982402">
    <property type="protein sequence ID" value="AKI80305.1"/>
    <property type="molecule type" value="Genomic_DNA"/>
</dbReference>
<sequence>MDPSILSQLEYKTTNNVFFSTRIFIIRDDNDDIKYFKTYGTLTNYDNDSFLLVDLNVMIYDTVKSDYLMTISDRQEFILCSASITDLKNFRIKGSRDTTNNNILFHQFTKNNPLIVKSKNDPIYLEIKFQCEMRNLKSLLFLLTGPKCRIKNVDENNYINEYMHFDNFIEIYQTNEKKHEIVVFGNNWYEFRKFIGFELYNLNFSIINNDMEITEVNHDRVSLSLNKLVNRIDFKSPTEDDPIFIESDKIPIVQFIDKCTDSEYYRINFTVKKIDEID</sequence>
<keyword evidence="2" id="KW-1185">Reference proteome</keyword>
<protein>
    <submittedName>
        <fullName evidence="1">Uncharacterized protein</fullName>
    </submittedName>
</protein>
<accession>A0A0G2Y3E2</accession>
<reference evidence="1 2" key="1">
    <citation type="submission" date="2014-10" db="EMBL/GenBank/DDBJ databases">
        <title>Pan-genome analysis of Brazilian lineage A amoebal mimiviruses.</title>
        <authorList>
            <person name="Assis F.L."/>
            <person name="Abrahao J.S."/>
            <person name="Kroon E.G."/>
            <person name="Dornas F.P."/>
            <person name="Andrade K.R."/>
            <person name="Borato P.V.M."/>
            <person name="Pilotto M.R."/>
            <person name="Benamar S."/>
            <person name="LaScola B."/>
            <person name="Colson P."/>
        </authorList>
    </citation>
    <scope>NUCLEOTIDE SEQUENCE [LARGE SCALE GENOMIC DNA]</scope>
    <source>
        <strain evidence="1 2">Kroon</strain>
    </source>
</reference>
<name>A0A0G2Y3E2_9VIRU</name>
<organism evidence="1 2">
    <name type="scientific">Acanthamoeba polyphaga mimivirus Kroon</name>
    <dbReference type="NCBI Taxonomy" id="3069720"/>
    <lineage>
        <taxon>Viruses</taxon>
        <taxon>Varidnaviria</taxon>
        <taxon>Bamfordvirae</taxon>
        <taxon>Nucleocytoviricota</taxon>
        <taxon>Megaviricetes</taxon>
        <taxon>Imitervirales</taxon>
        <taxon>Mimiviridae</taxon>
        <taxon>Megamimivirinae</taxon>
        <taxon>Mimivirus</taxon>
        <taxon>Mimivirus lagoaense</taxon>
    </lineage>
</organism>